<keyword evidence="5" id="KW-0732">Signal</keyword>
<evidence type="ECO:0000256" key="6">
    <source>
        <dbReference type="ARBA" id="ARBA00022737"/>
    </source>
</evidence>
<dbReference type="Pfam" id="PF01833">
    <property type="entry name" value="TIG"/>
    <property type="match status" value="3"/>
</dbReference>
<dbReference type="Pfam" id="PF20170">
    <property type="entry name" value="Plexin_RBD"/>
    <property type="match status" value="1"/>
</dbReference>
<dbReference type="InterPro" id="IPR046800">
    <property type="entry name" value="Plexin_RBD"/>
</dbReference>
<dbReference type="SUPFAM" id="SSF48350">
    <property type="entry name" value="GTPase activation domain, GAP"/>
    <property type="match status" value="1"/>
</dbReference>
<dbReference type="Gene3D" id="2.130.10.10">
    <property type="entry name" value="YVTN repeat-like/Quinoprotein amine dehydrogenase"/>
    <property type="match status" value="1"/>
</dbReference>
<evidence type="ECO:0000256" key="9">
    <source>
        <dbReference type="ARBA" id="ARBA00023157"/>
    </source>
</evidence>
<dbReference type="GO" id="GO:0017154">
    <property type="term" value="F:semaphorin receptor activity"/>
    <property type="evidence" value="ECO:0007669"/>
    <property type="project" value="InterPro"/>
</dbReference>
<keyword evidence="6" id="KW-0677">Repeat</keyword>
<keyword evidence="9" id="KW-1015">Disulfide bond</keyword>
<feature type="transmembrane region" description="Helical" evidence="14">
    <location>
        <begin position="1265"/>
        <end position="1287"/>
    </location>
</feature>
<dbReference type="GO" id="GO:0030334">
    <property type="term" value="P:regulation of cell migration"/>
    <property type="evidence" value="ECO:0007669"/>
    <property type="project" value="TreeGrafter"/>
</dbReference>
<dbReference type="InterPro" id="IPR014756">
    <property type="entry name" value="Ig_E-set"/>
</dbReference>
<keyword evidence="3" id="KW-1003">Cell membrane</keyword>
<dbReference type="InterPro" id="IPR008936">
    <property type="entry name" value="Rho_GTPase_activation_prot"/>
</dbReference>
<dbReference type="Pfam" id="PF01403">
    <property type="entry name" value="Sema"/>
    <property type="match status" value="1"/>
</dbReference>
<comment type="similarity">
    <text evidence="2">Belongs to the plexin family.</text>
</comment>
<dbReference type="GO" id="GO:0002116">
    <property type="term" value="C:semaphorin receptor complex"/>
    <property type="evidence" value="ECO:0007669"/>
    <property type="project" value="TreeGrafter"/>
</dbReference>
<dbReference type="EMBL" id="JAEAOA010001776">
    <property type="protein sequence ID" value="KAK3579387.1"/>
    <property type="molecule type" value="Genomic_DNA"/>
</dbReference>
<dbReference type="InterPro" id="IPR031148">
    <property type="entry name" value="Plexin"/>
</dbReference>
<evidence type="ECO:0000256" key="3">
    <source>
        <dbReference type="ARBA" id="ARBA00022475"/>
    </source>
</evidence>
<evidence type="ECO:0000256" key="11">
    <source>
        <dbReference type="ARBA" id="ARBA00023180"/>
    </source>
</evidence>
<dbReference type="InterPro" id="IPR013783">
    <property type="entry name" value="Ig-like_fold"/>
</dbReference>
<dbReference type="CDD" id="cd00603">
    <property type="entry name" value="IPT_PCSR"/>
    <property type="match status" value="1"/>
</dbReference>
<feature type="domain" description="Sema" evidence="15">
    <location>
        <begin position="24"/>
        <end position="505"/>
    </location>
</feature>
<protein>
    <recommendedName>
        <fullName evidence="15">Sema domain-containing protein</fullName>
    </recommendedName>
</protein>
<dbReference type="Gene3D" id="1.10.506.10">
    <property type="entry name" value="GTPase Activation - p120gap, domain 1"/>
    <property type="match status" value="1"/>
</dbReference>
<gene>
    <name evidence="16" type="ORF">CHS0354_029694</name>
</gene>
<dbReference type="Pfam" id="PF01437">
    <property type="entry name" value="PSI"/>
    <property type="match status" value="2"/>
</dbReference>
<dbReference type="InterPro" id="IPR041019">
    <property type="entry name" value="TIG1_plexin"/>
</dbReference>
<dbReference type="InterPro" id="IPR036352">
    <property type="entry name" value="Semap_dom_sf"/>
</dbReference>
<evidence type="ECO:0000256" key="2">
    <source>
        <dbReference type="ARBA" id="ARBA00010297"/>
    </source>
</evidence>
<evidence type="ECO:0000256" key="4">
    <source>
        <dbReference type="ARBA" id="ARBA00022692"/>
    </source>
</evidence>
<dbReference type="GO" id="GO:0005886">
    <property type="term" value="C:plasma membrane"/>
    <property type="evidence" value="ECO:0007669"/>
    <property type="project" value="UniProtKB-SubCell"/>
</dbReference>
<name>A0AAE0RTJ4_9BIVA</name>
<dbReference type="InterPro" id="IPR015943">
    <property type="entry name" value="WD40/YVTN_repeat-like_dom_sf"/>
</dbReference>
<accession>A0AAE0RTJ4</accession>
<dbReference type="CDD" id="cd11236">
    <property type="entry name" value="Sema_plexin_like"/>
    <property type="match status" value="1"/>
</dbReference>
<evidence type="ECO:0000256" key="14">
    <source>
        <dbReference type="SAM" id="Phobius"/>
    </source>
</evidence>
<dbReference type="InterPro" id="IPR002909">
    <property type="entry name" value="IPT_dom"/>
</dbReference>
<evidence type="ECO:0000256" key="8">
    <source>
        <dbReference type="ARBA" id="ARBA00023136"/>
    </source>
</evidence>
<evidence type="ECO:0000313" key="17">
    <source>
        <dbReference type="Proteomes" id="UP001195483"/>
    </source>
</evidence>
<dbReference type="Pfam" id="PF18020">
    <property type="entry name" value="TIG_2"/>
    <property type="match status" value="1"/>
</dbReference>
<evidence type="ECO:0000259" key="15">
    <source>
        <dbReference type="PROSITE" id="PS51004"/>
    </source>
</evidence>
<dbReference type="InterPro" id="IPR002165">
    <property type="entry name" value="Plexin_repeat"/>
</dbReference>
<feature type="coiled-coil region" evidence="13">
    <location>
        <begin position="1291"/>
        <end position="1318"/>
    </location>
</feature>
<dbReference type="SMART" id="SM00630">
    <property type="entry name" value="Sema"/>
    <property type="match status" value="1"/>
</dbReference>
<organism evidence="16 17">
    <name type="scientific">Potamilus streckersoni</name>
    <dbReference type="NCBI Taxonomy" id="2493646"/>
    <lineage>
        <taxon>Eukaryota</taxon>
        <taxon>Metazoa</taxon>
        <taxon>Spiralia</taxon>
        <taxon>Lophotrochozoa</taxon>
        <taxon>Mollusca</taxon>
        <taxon>Bivalvia</taxon>
        <taxon>Autobranchia</taxon>
        <taxon>Heteroconchia</taxon>
        <taxon>Palaeoheterodonta</taxon>
        <taxon>Unionida</taxon>
        <taxon>Unionoidea</taxon>
        <taxon>Unionidae</taxon>
        <taxon>Ambleminae</taxon>
        <taxon>Lampsilini</taxon>
        <taxon>Potamilus</taxon>
    </lineage>
</organism>
<dbReference type="Gene3D" id="3.10.20.90">
    <property type="entry name" value="Phosphatidylinositol 3-kinase Catalytic Subunit, Chain A, domain 1"/>
    <property type="match status" value="1"/>
</dbReference>
<dbReference type="Gene3D" id="2.60.40.10">
    <property type="entry name" value="Immunoglobulins"/>
    <property type="match status" value="5"/>
</dbReference>
<keyword evidence="4 14" id="KW-0812">Transmembrane</keyword>
<keyword evidence="17" id="KW-1185">Reference proteome</keyword>
<evidence type="ECO:0000256" key="1">
    <source>
        <dbReference type="ARBA" id="ARBA00004251"/>
    </source>
</evidence>
<keyword evidence="13" id="KW-0175">Coiled coil</keyword>
<comment type="caution">
    <text evidence="12">Lacks conserved residue(s) required for the propagation of feature annotation.</text>
</comment>
<reference evidence="16" key="3">
    <citation type="submission" date="2023-05" db="EMBL/GenBank/DDBJ databases">
        <authorList>
            <person name="Smith C.H."/>
        </authorList>
    </citation>
    <scope>NUCLEOTIDE SEQUENCE</scope>
    <source>
        <strain evidence="16">CHS0354</strain>
        <tissue evidence="16">Mantle</tissue>
    </source>
</reference>
<keyword evidence="7 14" id="KW-1133">Transmembrane helix</keyword>
<comment type="subcellular location">
    <subcellularLocation>
        <location evidence="1">Cell membrane</location>
        <topology evidence="1">Single-pass type I membrane protein</topology>
    </subcellularLocation>
</comment>
<reference evidence="16" key="1">
    <citation type="journal article" date="2021" name="Genome Biol. Evol.">
        <title>A High-Quality Reference Genome for a Parasitic Bivalve with Doubly Uniparental Inheritance (Bivalvia: Unionida).</title>
        <authorList>
            <person name="Smith C.H."/>
        </authorList>
    </citation>
    <scope>NUCLEOTIDE SEQUENCE</scope>
    <source>
        <strain evidence="16">CHS0354</strain>
    </source>
</reference>
<evidence type="ECO:0000256" key="13">
    <source>
        <dbReference type="SAM" id="Coils"/>
    </source>
</evidence>
<dbReference type="Pfam" id="PF17960">
    <property type="entry name" value="TIG_plexin"/>
    <property type="match status" value="1"/>
</dbReference>
<sequence>MRKIKRLQHKIVGVFFITTLVFQCMANIVKELTLGDNFEGENWQTNHMIMSDWDKVYIGAVNRIYELDSNLVVKTEVQTGPILDSPKCLPPPNECKHQRNLMDNHNKLLFLYPGAKGKLITCGSIYQGACEVRNLNNISQASEYYTSNTGSVSDFAVVANAPDASTVAFIAPGPSDLMMDVLYVATTYTGTGDDEIIKRLRDTVPAICSRSLSRNRFSFAKTTDSIQGKFSGMFIKKDVRSSYLIKYITGFTYDAFSYFITQQPEAPTENGLHKTMSKIIQICQEDSYFYSYVDMPFQCRTSSKEYNLLRAARLIQPSRNLRMTFGLRNTEDVILVGIFTTDGKVNDTDSAICMFTMQNIRQRLLDNIKLCYQGQDISGGGYLDQKQCPNLDRVFREMDYLCNKDLEAIGNIVGTIPAVAKPVLEYQGTILTSVALTTTTDHTVAIVGTANGYLKKIILQTHERAKEYEQVLIDLNSPINPDIHLDPSRQHLYLMSKQKVAKVKLTSCEDRLSCSSCLRAGDPFCGWCVLDNRCVMSEFCPVSSSDRWLFGPPDQTCVAITDVSPRTVSVSHIADLYLTIYSLPEGSDYTCVFQELGMVSRASRWSYGVHCRTPDLSSLRISILGSQAMTVALNSSETGKIFIAQNFTYFNCSSFTSCSQCTDNSWSCGWCIYENKCVHESSSCYQDIVLSKTRTSAESGMRGPLHCPSIDHEATGTISIPEGVEKAVTIQGNNLPRPGAHGYRCIVQVGVVKYESNGTLSRGDIICFLQKMVIPSFHTEGKYEAKISMFWGNNFKLEDNNDLTVTIYKCEVLAQGECGLCHSINYTNPELDCVWCDENCKYKTFCHIRTSSNPCPAPQIQTVYPLTGPIGGGTLLNISGKDLGSKFEEIQNSVTIAGIRCAPLKDKYQPSQWIICKLGPSSSTTSGVISVTLPNREIVHFRDHFRYQDPVISSIKPIIGPISGGTTITMYGDYLKTGRQITASVGNIECMVIRELVTDRIAFCETKPIDHPYPKPESFTMYFDGYEVKNTRVNFQYLPDPTILYITPRKSFISGGRRLTVIGTNLHGVQQPKLFAFYQNQNGQVFTTEETLCQAVNKSAMVCASPALSKDLLHAHYHWVNDAAHVEVDVGFIMDNVQSVHNMSGKLAGRLEYYPDPVVYNFTEPHGIKKFKGEILVFECRGLNLAASEEDVEVFIGRKLCNMTNLSSTQIFCMPPPDQPYGLDEYGTEKNALFPHVIVKIGNLEFHVGRLEYERIATLQFPIEYIVGIAAGGGFMLLVILLILIVCRRQSHKAERNYRKMQLLLDNLESNVRNECKQAFAELQTDMTDFTGDLEAGGIPFWDYNTYTFKVLFPGISDHIILHPPMMQFKNGQVRFSEHGLQHFYHLLNTKYFLLMFIRTLEAQKNFSIKDRVNVASLIMVIYQDNLEYATELLKVLLNDLVEKYVHGKHPKLMLRRTESVVEKMLTNWLSLCMYRYLKDYAGSSLYVLYKSIKLQVEKGPIDCLTGDARYTLSEDKLLREKIDPKLLTLNVFNEGETTPCKVLNCDTITQAKEKILDTLYKNIPYSQRPWVFDLDLEWKKGSIPVLLQDEDNSSERVDCWKKLNTLQHYRVCDGADCALIRRYQTIKSPNGSLDTSILSVTSSACILRAECDPGSKYWHLVKHDDIQAKEEGVKMVPEVFLPRLLATKGTLQKYIDDFFRTILNVNPAMPPVIKFLFDYLDAAAVKFNISDPDILHTWKCNSLPLRFWVNIIKNPDFVFDINKPLIVDSCLSVVAQTFMDSCSTSEHRLGKDSPSNKLLFAKDIPSYRKMVDKYFRDIREMSTVSDQDLNSCLADITRSYPGKFFKSSALIELYNYITKYSSELMEALESDSVAIRLQLSAKLGQTITTMEGPNNKFAFV</sequence>
<reference evidence="16" key="2">
    <citation type="journal article" date="2021" name="Genome Biol. Evol.">
        <title>Developing a high-quality reference genome for a parasitic bivalve with doubly uniparental inheritance (Bivalvia: Unionida).</title>
        <authorList>
            <person name="Smith C.H."/>
        </authorList>
    </citation>
    <scope>NUCLEOTIDE SEQUENCE</scope>
    <source>
        <strain evidence="16">CHS0354</strain>
        <tissue evidence="16">Mantle</tissue>
    </source>
</reference>
<dbReference type="SMART" id="SM00423">
    <property type="entry name" value="PSI"/>
    <property type="match status" value="2"/>
</dbReference>
<dbReference type="SUPFAM" id="SSF101912">
    <property type="entry name" value="Sema domain"/>
    <property type="match status" value="1"/>
</dbReference>
<dbReference type="SUPFAM" id="SSF103575">
    <property type="entry name" value="Plexin repeat"/>
    <property type="match status" value="1"/>
</dbReference>
<dbReference type="InterPro" id="IPR016201">
    <property type="entry name" value="PSI"/>
</dbReference>
<dbReference type="SUPFAM" id="SSF81296">
    <property type="entry name" value="E set domains"/>
    <property type="match status" value="3"/>
</dbReference>
<comment type="caution">
    <text evidence="16">The sequence shown here is derived from an EMBL/GenBank/DDBJ whole genome shotgun (WGS) entry which is preliminary data.</text>
</comment>
<dbReference type="FunFam" id="2.60.40.10:FF:000203">
    <property type="entry name" value="Plexin B2"/>
    <property type="match status" value="1"/>
</dbReference>
<keyword evidence="8 14" id="KW-0472">Membrane</keyword>
<dbReference type="InterPro" id="IPR013548">
    <property type="entry name" value="Plexin_cytoplasmic_RasGAP_dom"/>
</dbReference>
<evidence type="ECO:0000256" key="10">
    <source>
        <dbReference type="ARBA" id="ARBA00023170"/>
    </source>
</evidence>
<evidence type="ECO:0000313" key="16">
    <source>
        <dbReference type="EMBL" id="KAK3579387.1"/>
    </source>
</evidence>
<dbReference type="GO" id="GO:0050772">
    <property type="term" value="P:positive regulation of axonogenesis"/>
    <property type="evidence" value="ECO:0007669"/>
    <property type="project" value="TreeGrafter"/>
</dbReference>
<dbReference type="GO" id="GO:0008360">
    <property type="term" value="P:regulation of cell shape"/>
    <property type="evidence" value="ECO:0007669"/>
    <property type="project" value="TreeGrafter"/>
</dbReference>
<dbReference type="GO" id="GO:0007162">
    <property type="term" value="P:negative regulation of cell adhesion"/>
    <property type="evidence" value="ECO:0007669"/>
    <property type="project" value="TreeGrafter"/>
</dbReference>
<keyword evidence="11" id="KW-0325">Glycoprotein</keyword>
<evidence type="ECO:0000256" key="5">
    <source>
        <dbReference type="ARBA" id="ARBA00022729"/>
    </source>
</evidence>
<dbReference type="PROSITE" id="PS51004">
    <property type="entry name" value="SEMA"/>
    <property type="match status" value="1"/>
</dbReference>
<evidence type="ECO:0000256" key="7">
    <source>
        <dbReference type="ARBA" id="ARBA00022989"/>
    </source>
</evidence>
<dbReference type="InterPro" id="IPR001627">
    <property type="entry name" value="Semap_dom"/>
</dbReference>
<keyword evidence="10" id="KW-0675">Receptor</keyword>
<dbReference type="Pfam" id="PF08337">
    <property type="entry name" value="Plexin_cytopl"/>
    <property type="match status" value="1"/>
</dbReference>
<dbReference type="PANTHER" id="PTHR22625:SF44">
    <property type="entry name" value="PLEXIN-B"/>
    <property type="match status" value="1"/>
</dbReference>
<dbReference type="CDD" id="cd12205">
    <property type="entry name" value="RasGAP_plexin"/>
    <property type="match status" value="1"/>
</dbReference>
<dbReference type="InterPro" id="IPR041362">
    <property type="entry name" value="TIG2_plexin"/>
</dbReference>
<evidence type="ECO:0000256" key="12">
    <source>
        <dbReference type="PROSITE-ProRule" id="PRU00352"/>
    </source>
</evidence>
<dbReference type="Proteomes" id="UP001195483">
    <property type="component" value="Unassembled WGS sequence"/>
</dbReference>
<proteinExistence type="inferred from homology"/>
<dbReference type="PANTHER" id="PTHR22625">
    <property type="entry name" value="PLEXIN"/>
    <property type="match status" value="1"/>
</dbReference>
<dbReference type="SMART" id="SM00429">
    <property type="entry name" value="IPT"/>
    <property type="match status" value="3"/>
</dbReference>